<name>A0A0S4IZ07_BODSA</name>
<dbReference type="AlphaFoldDB" id="A0A0S4IZ07"/>
<organism evidence="1 2">
    <name type="scientific">Bodo saltans</name>
    <name type="common">Flagellated protozoan</name>
    <dbReference type="NCBI Taxonomy" id="75058"/>
    <lineage>
        <taxon>Eukaryota</taxon>
        <taxon>Discoba</taxon>
        <taxon>Euglenozoa</taxon>
        <taxon>Kinetoplastea</taxon>
        <taxon>Metakinetoplastina</taxon>
        <taxon>Eubodonida</taxon>
        <taxon>Bodonidae</taxon>
        <taxon>Bodo</taxon>
    </lineage>
</organism>
<proteinExistence type="predicted"/>
<gene>
    <name evidence="1" type="ORF">BSAL_75485</name>
</gene>
<evidence type="ECO:0008006" key="3">
    <source>
        <dbReference type="Google" id="ProtNLM"/>
    </source>
</evidence>
<protein>
    <recommendedName>
        <fullName evidence="3">Protein kinase</fullName>
    </recommendedName>
</protein>
<dbReference type="EMBL" id="CYKH01000693">
    <property type="protein sequence ID" value="CUG18757.1"/>
    <property type="molecule type" value="Genomic_DNA"/>
</dbReference>
<dbReference type="VEuPathDB" id="TriTrypDB:BSAL_75485"/>
<keyword evidence="2" id="KW-1185">Reference proteome</keyword>
<accession>A0A0S4IZ07</accession>
<sequence>MLLEQLMHADTRHRATMKVAIQRIQELVPRLALKPYVYNQSRHQLLGVLT</sequence>
<evidence type="ECO:0000313" key="1">
    <source>
        <dbReference type="EMBL" id="CUG18757.1"/>
    </source>
</evidence>
<reference evidence="2" key="1">
    <citation type="submission" date="2015-09" db="EMBL/GenBank/DDBJ databases">
        <authorList>
            <consortium name="Pathogen Informatics"/>
        </authorList>
    </citation>
    <scope>NUCLEOTIDE SEQUENCE [LARGE SCALE GENOMIC DNA]</scope>
    <source>
        <strain evidence="2">Lake Konstanz</strain>
    </source>
</reference>
<evidence type="ECO:0000313" key="2">
    <source>
        <dbReference type="Proteomes" id="UP000051952"/>
    </source>
</evidence>
<dbReference type="Proteomes" id="UP000051952">
    <property type="component" value="Unassembled WGS sequence"/>
</dbReference>